<feature type="chain" id="PRO_5035246322" description="DUF1343 domain-containing protein" evidence="1">
    <location>
        <begin position="29"/>
        <end position="429"/>
    </location>
</feature>
<dbReference type="Proteomes" id="UP000660339">
    <property type="component" value="Unassembled WGS sequence"/>
</dbReference>
<dbReference type="Gene3D" id="3.40.50.12170">
    <property type="entry name" value="Uncharacterised protein PF07075, DUF1343"/>
    <property type="match status" value="1"/>
</dbReference>
<proteinExistence type="predicted"/>
<evidence type="ECO:0008006" key="6">
    <source>
        <dbReference type="Google" id="ProtNLM"/>
    </source>
</evidence>
<feature type="domain" description="Peptidoglycan beta-N-acetylmuramidase NamZ N-terminal" evidence="2">
    <location>
        <begin position="55"/>
        <end position="262"/>
    </location>
</feature>
<dbReference type="Pfam" id="PF07075">
    <property type="entry name" value="NamZ_N"/>
    <property type="match status" value="1"/>
</dbReference>
<evidence type="ECO:0000313" key="4">
    <source>
        <dbReference type="EMBL" id="GIG17167.1"/>
    </source>
</evidence>
<comment type="caution">
    <text evidence="4">The sequence shown here is derived from an EMBL/GenBank/DDBJ whole genome shotgun (WGS) entry which is preliminary data.</text>
</comment>
<dbReference type="PANTHER" id="PTHR42915:SF1">
    <property type="entry name" value="PEPTIDOGLYCAN BETA-N-ACETYLMURAMIDASE NAMZ"/>
    <property type="match status" value="1"/>
</dbReference>
<dbReference type="AlphaFoldDB" id="A0A8J3LDE7"/>
<dbReference type="RefSeq" id="WP_166380865.1">
    <property type="nucleotide sequence ID" value="NZ_BAAATT010000030.1"/>
</dbReference>
<evidence type="ECO:0000259" key="2">
    <source>
        <dbReference type="Pfam" id="PF07075"/>
    </source>
</evidence>
<dbReference type="PANTHER" id="PTHR42915">
    <property type="entry name" value="HYPOTHETICAL 460 KDA PROTEIN IN FEUA-SIGW INTERGENIC REGION [PRECURSOR]"/>
    <property type="match status" value="1"/>
</dbReference>
<dbReference type="Pfam" id="PF20732">
    <property type="entry name" value="NamZ_C"/>
    <property type="match status" value="1"/>
</dbReference>
<dbReference type="InterPro" id="IPR048503">
    <property type="entry name" value="NamZ_C"/>
</dbReference>
<name>A0A8J3LDE7_9ACTN</name>
<dbReference type="InterPro" id="IPR006311">
    <property type="entry name" value="TAT_signal"/>
</dbReference>
<dbReference type="InterPro" id="IPR008302">
    <property type="entry name" value="NamZ"/>
</dbReference>
<reference evidence="4" key="1">
    <citation type="submission" date="2021-01" db="EMBL/GenBank/DDBJ databases">
        <title>Whole genome shotgun sequence of Catellatospora methionotrophica NBRC 14553.</title>
        <authorList>
            <person name="Komaki H."/>
            <person name="Tamura T."/>
        </authorList>
    </citation>
    <scope>NUCLEOTIDE SEQUENCE</scope>
    <source>
        <strain evidence="4">NBRC 14553</strain>
    </source>
</reference>
<organism evidence="4 5">
    <name type="scientific">Catellatospora methionotrophica</name>
    <dbReference type="NCBI Taxonomy" id="121620"/>
    <lineage>
        <taxon>Bacteria</taxon>
        <taxon>Bacillati</taxon>
        <taxon>Actinomycetota</taxon>
        <taxon>Actinomycetes</taxon>
        <taxon>Micromonosporales</taxon>
        <taxon>Micromonosporaceae</taxon>
        <taxon>Catellatospora</taxon>
    </lineage>
</organism>
<dbReference type="PIRSF" id="PIRSF016719">
    <property type="entry name" value="UCP016719"/>
    <property type="match status" value="1"/>
</dbReference>
<sequence>MLRRNLITGAAAAAGVLGAGVLSQPAYAAPKPRRVETGLDRLVADRFATLAGQKVGVVSNPTGVDADYRHLVDLIHESGRVNLVAAFGPEHGFRGSAQAGGSEGTGVDARTGVTVYDAYGASQAKWEELMTRAGVETVVFDIQDVGVRFYTYIWTMYTSMVAAARLGLRYVVLDRPNPIGGRAYGPMMTPEFTSGVGLKEIIQQHGMTVGELARFFNAEFLPAEAGAQVELEVVACRHWKRDMFAADTDMPWVMPSPNMPTPDTALTYPGTGLFEGVASISEGRGTTRPFELVGGLATDFDYHWSDRLNARDLPGVRFREAYFVPTIAGHHPPLLNKMCAGVEVKVTDRAAYDPIRTAVAMLVEARKYAAFAWRADAYDPVRPYWVDKLTGSPRLRTMIDAGADVDDVVGAWSAELAAFERRRRPYLLY</sequence>
<dbReference type="EMBL" id="BONJ01000030">
    <property type="protein sequence ID" value="GIG17167.1"/>
    <property type="molecule type" value="Genomic_DNA"/>
</dbReference>
<dbReference type="Gene3D" id="3.90.1150.140">
    <property type="match status" value="1"/>
</dbReference>
<accession>A0A8J3LDE7</accession>
<evidence type="ECO:0000313" key="5">
    <source>
        <dbReference type="Proteomes" id="UP000660339"/>
    </source>
</evidence>
<dbReference type="InterPro" id="IPR048502">
    <property type="entry name" value="NamZ_N"/>
</dbReference>
<feature type="domain" description="Peptidoglycan beta-N-acetylmuramidase NamZ C-terminal" evidence="3">
    <location>
        <begin position="266"/>
        <end position="429"/>
    </location>
</feature>
<protein>
    <recommendedName>
        <fullName evidence="6">DUF1343 domain-containing protein</fullName>
    </recommendedName>
</protein>
<evidence type="ECO:0000259" key="3">
    <source>
        <dbReference type="Pfam" id="PF20732"/>
    </source>
</evidence>
<evidence type="ECO:0000256" key="1">
    <source>
        <dbReference type="SAM" id="SignalP"/>
    </source>
</evidence>
<dbReference type="PROSITE" id="PS51318">
    <property type="entry name" value="TAT"/>
    <property type="match status" value="1"/>
</dbReference>
<keyword evidence="1" id="KW-0732">Signal</keyword>
<feature type="signal peptide" evidence="1">
    <location>
        <begin position="1"/>
        <end position="28"/>
    </location>
</feature>
<keyword evidence="5" id="KW-1185">Reference proteome</keyword>
<gene>
    <name evidence="4" type="ORF">Cme02nite_54990</name>
</gene>
<dbReference type="GO" id="GO:0033922">
    <property type="term" value="F:peptidoglycan beta-N-acetylmuramidase activity"/>
    <property type="evidence" value="ECO:0007669"/>
    <property type="project" value="InterPro"/>
</dbReference>